<dbReference type="PANTHER" id="PTHR43415:SF3">
    <property type="entry name" value="GNAT-FAMILY ACETYLTRANSFERASE"/>
    <property type="match status" value="1"/>
</dbReference>
<accession>A0A409XV44</accession>
<protein>
    <recommendedName>
        <fullName evidence="1">N-acetyltransferase domain-containing protein</fullName>
    </recommendedName>
</protein>
<reference evidence="2 3" key="1">
    <citation type="journal article" date="2018" name="Evol. Lett.">
        <title>Horizontal gene cluster transfer increased hallucinogenic mushroom diversity.</title>
        <authorList>
            <person name="Reynolds H.T."/>
            <person name="Vijayakumar V."/>
            <person name="Gluck-Thaler E."/>
            <person name="Korotkin H.B."/>
            <person name="Matheny P.B."/>
            <person name="Slot J.C."/>
        </authorList>
    </citation>
    <scope>NUCLEOTIDE SEQUENCE [LARGE SCALE GENOMIC DNA]</scope>
    <source>
        <strain evidence="2 3">2631</strain>
    </source>
</reference>
<organism evidence="2 3">
    <name type="scientific">Psilocybe cyanescens</name>
    <dbReference type="NCBI Taxonomy" id="93625"/>
    <lineage>
        <taxon>Eukaryota</taxon>
        <taxon>Fungi</taxon>
        <taxon>Dikarya</taxon>
        <taxon>Basidiomycota</taxon>
        <taxon>Agaricomycotina</taxon>
        <taxon>Agaricomycetes</taxon>
        <taxon>Agaricomycetidae</taxon>
        <taxon>Agaricales</taxon>
        <taxon>Agaricineae</taxon>
        <taxon>Strophariaceae</taxon>
        <taxon>Psilocybe</taxon>
    </lineage>
</organism>
<feature type="domain" description="N-acetyltransferase" evidence="1">
    <location>
        <begin position="37"/>
        <end position="194"/>
    </location>
</feature>
<dbReference type="Gene3D" id="3.40.630.30">
    <property type="match status" value="1"/>
</dbReference>
<dbReference type="SUPFAM" id="SSF55729">
    <property type="entry name" value="Acyl-CoA N-acyltransferases (Nat)"/>
    <property type="match status" value="1"/>
</dbReference>
<dbReference type="Pfam" id="PF13302">
    <property type="entry name" value="Acetyltransf_3"/>
    <property type="match status" value="1"/>
</dbReference>
<dbReference type="AlphaFoldDB" id="A0A409XV44"/>
<dbReference type="PROSITE" id="PS51186">
    <property type="entry name" value="GNAT"/>
    <property type="match status" value="1"/>
</dbReference>
<dbReference type="PANTHER" id="PTHR43415">
    <property type="entry name" value="SPERMIDINE N(1)-ACETYLTRANSFERASE"/>
    <property type="match status" value="1"/>
</dbReference>
<dbReference type="InterPro" id="IPR016181">
    <property type="entry name" value="Acyl_CoA_acyltransferase"/>
</dbReference>
<evidence type="ECO:0000259" key="1">
    <source>
        <dbReference type="PROSITE" id="PS51186"/>
    </source>
</evidence>
<dbReference type="Proteomes" id="UP000283269">
    <property type="component" value="Unassembled WGS sequence"/>
</dbReference>
<dbReference type="OrthoDB" id="630895at2759"/>
<dbReference type="EMBL" id="NHYD01000271">
    <property type="protein sequence ID" value="PPQ94702.1"/>
    <property type="molecule type" value="Genomic_DNA"/>
</dbReference>
<proteinExistence type="predicted"/>
<name>A0A409XV44_PSICY</name>
<evidence type="ECO:0000313" key="3">
    <source>
        <dbReference type="Proteomes" id="UP000283269"/>
    </source>
</evidence>
<dbReference type="InParanoid" id="A0A409XV44"/>
<sequence>MFDLSCGIRLRAFRAPPAGDLDNIISLYNNTQVVPFITLRFPAPRGEQLKKDYLDVIDKEAEIFCMIETIPTPSTSIDEGNQNGLDSLSLEPQFIGMTALWGLKERGHRHTKYSIVMLPKFWNRGYGQHITRFMVDHAFVHMNMHRISLEVYEGNDRAVALYKKTGFIEEGRQRKALWINGGWKDIIEMGILVEEWKEMQDSKT</sequence>
<evidence type="ECO:0000313" key="2">
    <source>
        <dbReference type="EMBL" id="PPQ94702.1"/>
    </source>
</evidence>
<keyword evidence="3" id="KW-1185">Reference proteome</keyword>
<dbReference type="InterPro" id="IPR000182">
    <property type="entry name" value="GNAT_dom"/>
</dbReference>
<gene>
    <name evidence="2" type="ORF">CVT25_009557</name>
</gene>
<comment type="caution">
    <text evidence="2">The sequence shown here is derived from an EMBL/GenBank/DDBJ whole genome shotgun (WGS) entry which is preliminary data.</text>
</comment>
<dbReference type="GO" id="GO:0016747">
    <property type="term" value="F:acyltransferase activity, transferring groups other than amino-acyl groups"/>
    <property type="evidence" value="ECO:0007669"/>
    <property type="project" value="InterPro"/>
</dbReference>
<dbReference type="STRING" id="93625.A0A409XV44"/>